<gene>
    <name evidence="2" type="ORF">FCM35_KLT10540</name>
</gene>
<dbReference type="OrthoDB" id="19932at2759"/>
<dbReference type="PANTHER" id="PTHR21229:SF55">
    <property type="entry name" value="EXPRESSED PROTEIN-RELATED"/>
    <property type="match status" value="1"/>
</dbReference>
<dbReference type="InterPro" id="IPR009637">
    <property type="entry name" value="GPR107/GPR108-like"/>
</dbReference>
<keyword evidence="3" id="KW-1185">Reference proteome</keyword>
<dbReference type="Proteomes" id="UP000623129">
    <property type="component" value="Unassembled WGS sequence"/>
</dbReference>
<dbReference type="AlphaFoldDB" id="A0A833VIX8"/>
<feature type="signal peptide" evidence="1">
    <location>
        <begin position="1"/>
        <end position="20"/>
    </location>
</feature>
<proteinExistence type="predicted"/>
<keyword evidence="1" id="KW-0732">Signal</keyword>
<sequence>MHRKSHQCGLLLNHLGFLLGFVILIGDPNVAIASIHDYTKGVFVPLSNSFFFHGGSEGHYASSDRHSFIRFESVTFKRTKESTALYHDKQQKTGLVEAIIVESQDRDKIGGAYFNSDQICCTAELHVKKYCKVGEVIINPRSDNSEWPKRIQTFFDGKNEETSMVNQTVYINRTGMYYVYFMFCDPDLDSHGMTTISGRTVWQNQQGFFQYIYSTCLEFLYALVQVRY</sequence>
<organism evidence="2 3">
    <name type="scientific">Carex littledalei</name>
    <dbReference type="NCBI Taxonomy" id="544730"/>
    <lineage>
        <taxon>Eukaryota</taxon>
        <taxon>Viridiplantae</taxon>
        <taxon>Streptophyta</taxon>
        <taxon>Embryophyta</taxon>
        <taxon>Tracheophyta</taxon>
        <taxon>Spermatophyta</taxon>
        <taxon>Magnoliopsida</taxon>
        <taxon>Liliopsida</taxon>
        <taxon>Poales</taxon>
        <taxon>Cyperaceae</taxon>
        <taxon>Cyperoideae</taxon>
        <taxon>Cariceae</taxon>
        <taxon>Carex</taxon>
        <taxon>Carex subgen. Euthyceras</taxon>
    </lineage>
</organism>
<dbReference type="GO" id="GO:0016020">
    <property type="term" value="C:membrane"/>
    <property type="evidence" value="ECO:0007669"/>
    <property type="project" value="InterPro"/>
</dbReference>
<evidence type="ECO:0000313" key="3">
    <source>
        <dbReference type="Proteomes" id="UP000623129"/>
    </source>
</evidence>
<dbReference type="GO" id="GO:0005794">
    <property type="term" value="C:Golgi apparatus"/>
    <property type="evidence" value="ECO:0007669"/>
    <property type="project" value="TreeGrafter"/>
</dbReference>
<comment type="caution">
    <text evidence="2">The sequence shown here is derived from an EMBL/GenBank/DDBJ whole genome shotgun (WGS) entry which is preliminary data.</text>
</comment>
<accession>A0A833VIX8</accession>
<keyword evidence="2" id="KW-0472">Membrane</keyword>
<dbReference type="EMBL" id="SWLB01000020">
    <property type="protein sequence ID" value="KAF3325469.1"/>
    <property type="molecule type" value="Genomic_DNA"/>
</dbReference>
<keyword evidence="2" id="KW-0812">Transmembrane</keyword>
<protein>
    <submittedName>
        <fullName evidence="2">Transmembrane protein 87B-like isoform X1</fullName>
    </submittedName>
</protein>
<reference evidence="2" key="1">
    <citation type="submission" date="2020-01" db="EMBL/GenBank/DDBJ databases">
        <title>Genome sequence of Kobresia littledalei, the first chromosome-level genome in the family Cyperaceae.</title>
        <authorList>
            <person name="Qu G."/>
        </authorList>
    </citation>
    <scope>NUCLEOTIDE SEQUENCE</scope>
    <source>
        <strain evidence="2">C.B.Clarke</strain>
        <tissue evidence="2">Leaf</tissue>
    </source>
</reference>
<evidence type="ECO:0000313" key="2">
    <source>
        <dbReference type="EMBL" id="KAF3325469.1"/>
    </source>
</evidence>
<evidence type="ECO:0000256" key="1">
    <source>
        <dbReference type="SAM" id="SignalP"/>
    </source>
</evidence>
<feature type="chain" id="PRO_5032803208" evidence="1">
    <location>
        <begin position="21"/>
        <end position="228"/>
    </location>
</feature>
<dbReference type="PANTHER" id="PTHR21229">
    <property type="entry name" value="LUNG SEVEN TRANSMEMBRANE RECEPTOR"/>
    <property type="match status" value="1"/>
</dbReference>
<name>A0A833VIX8_9POAL</name>